<accession>A0A4Q4MVX2</accession>
<evidence type="ECO:0000256" key="5">
    <source>
        <dbReference type="ARBA" id="ARBA00034808"/>
    </source>
</evidence>
<proteinExistence type="inferred from homology"/>
<evidence type="ECO:0000256" key="1">
    <source>
        <dbReference type="ARBA" id="ARBA00005446"/>
    </source>
</evidence>
<dbReference type="PANTHER" id="PTHR13710:SF154">
    <property type="entry name" value="RECQ HELICASE, PUTATIVE (AFU_ORTHOLOGUE AFUA_6G14720)-RELATED"/>
    <property type="match status" value="1"/>
</dbReference>
<keyword evidence="2" id="KW-0547">Nucleotide-binding</keyword>
<dbReference type="EC" id="5.6.2.4" evidence="5"/>
<dbReference type="SMART" id="SM00487">
    <property type="entry name" value="DEXDc"/>
    <property type="match status" value="1"/>
</dbReference>
<dbReference type="GO" id="GO:0009378">
    <property type="term" value="F:four-way junction helicase activity"/>
    <property type="evidence" value="ECO:0007669"/>
    <property type="project" value="TreeGrafter"/>
</dbReference>
<dbReference type="Pfam" id="PF12013">
    <property type="entry name" value="OrsD"/>
    <property type="match status" value="1"/>
</dbReference>
<dbReference type="InterPro" id="IPR027417">
    <property type="entry name" value="P-loop_NTPase"/>
</dbReference>
<dbReference type="SUPFAM" id="SSF52540">
    <property type="entry name" value="P-loop containing nucleoside triphosphate hydrolases"/>
    <property type="match status" value="1"/>
</dbReference>
<gene>
    <name evidence="9" type="ORF">AA0117_g13066</name>
</gene>
<dbReference type="Pfam" id="PF00271">
    <property type="entry name" value="Helicase_C"/>
    <property type="match status" value="1"/>
</dbReference>
<dbReference type="Gene3D" id="3.40.50.300">
    <property type="entry name" value="P-loop containing nucleotide triphosphate hydrolases"/>
    <property type="match status" value="2"/>
</dbReference>
<comment type="caution">
    <text evidence="9">The sequence shown here is derived from an EMBL/GenBank/DDBJ whole genome shotgun (WGS) entry which is preliminary data.</text>
</comment>
<dbReference type="PROSITE" id="PS51194">
    <property type="entry name" value="HELICASE_CTER"/>
    <property type="match status" value="1"/>
</dbReference>
<dbReference type="InterPro" id="IPR014001">
    <property type="entry name" value="Helicase_ATP-bd"/>
</dbReference>
<evidence type="ECO:0000313" key="9">
    <source>
        <dbReference type="EMBL" id="RYN60383.1"/>
    </source>
</evidence>
<dbReference type="GO" id="GO:0005737">
    <property type="term" value="C:cytoplasm"/>
    <property type="evidence" value="ECO:0007669"/>
    <property type="project" value="TreeGrafter"/>
</dbReference>
<dbReference type="GO" id="GO:0005524">
    <property type="term" value="F:ATP binding"/>
    <property type="evidence" value="ECO:0007669"/>
    <property type="project" value="UniProtKB-KW"/>
</dbReference>
<reference evidence="10" key="1">
    <citation type="journal article" date="2019" name="bioRxiv">
        <title>Genomics, evolutionary history and diagnostics of the Alternaria alternata species group including apple and Asian pear pathotypes.</title>
        <authorList>
            <person name="Armitage A.D."/>
            <person name="Cockerton H.M."/>
            <person name="Sreenivasaprasad S."/>
            <person name="Woodhall J.W."/>
            <person name="Lane C.R."/>
            <person name="Harrison R.J."/>
            <person name="Clarkson J.P."/>
        </authorList>
    </citation>
    <scope>NUCLEOTIDE SEQUENCE [LARGE SCALE GENOMIC DNA]</scope>
    <source>
        <strain evidence="10">FERA 1177</strain>
    </source>
</reference>
<name>A0A4Q4MVX2_ALTAL</name>
<evidence type="ECO:0000259" key="7">
    <source>
        <dbReference type="PROSITE" id="PS51192"/>
    </source>
</evidence>
<organism evidence="9 10">
    <name type="scientific">Alternaria alternata</name>
    <name type="common">Alternaria rot fungus</name>
    <name type="synonym">Torula alternata</name>
    <dbReference type="NCBI Taxonomy" id="5599"/>
    <lineage>
        <taxon>Eukaryota</taxon>
        <taxon>Fungi</taxon>
        <taxon>Dikarya</taxon>
        <taxon>Ascomycota</taxon>
        <taxon>Pezizomycotina</taxon>
        <taxon>Dothideomycetes</taxon>
        <taxon>Pleosporomycetidae</taxon>
        <taxon>Pleosporales</taxon>
        <taxon>Pleosporineae</taxon>
        <taxon>Pleosporaceae</taxon>
        <taxon>Alternaria</taxon>
        <taxon>Alternaria sect. Alternaria</taxon>
        <taxon>Alternaria alternata complex</taxon>
    </lineage>
</organism>
<dbReference type="GO" id="GO:0005694">
    <property type="term" value="C:chromosome"/>
    <property type="evidence" value="ECO:0007669"/>
    <property type="project" value="TreeGrafter"/>
</dbReference>
<feature type="domain" description="Helicase C-terminal" evidence="8">
    <location>
        <begin position="1142"/>
        <end position="1298"/>
    </location>
</feature>
<evidence type="ECO:0000256" key="2">
    <source>
        <dbReference type="ARBA" id="ARBA00022741"/>
    </source>
</evidence>
<comment type="similarity">
    <text evidence="1">Belongs to the helicase family. RecQ subfamily.</text>
</comment>
<dbReference type="InterPro" id="IPR011545">
    <property type="entry name" value="DEAD/DEAH_box_helicase_dom"/>
</dbReference>
<dbReference type="InterPro" id="IPR022698">
    <property type="entry name" value="OrsD"/>
</dbReference>
<dbReference type="GO" id="GO:0003676">
    <property type="term" value="F:nucleic acid binding"/>
    <property type="evidence" value="ECO:0007669"/>
    <property type="project" value="InterPro"/>
</dbReference>
<comment type="catalytic activity">
    <reaction evidence="4">
        <text>Couples ATP hydrolysis with the unwinding of duplex DNA by translocating in the 3'-5' direction.</text>
        <dbReference type="EC" id="5.6.2.4"/>
    </reaction>
</comment>
<dbReference type="CDD" id="cd17920">
    <property type="entry name" value="DEXHc_RecQ"/>
    <property type="match status" value="1"/>
</dbReference>
<sequence>MLAEDEEQQIFEHLADYQLAVCRECRYAVWPDQIEGHLQKQHKKSLKSAQAVGNAVRQWPSLLQYPSELEIPSNGIDPISQLPVYDDGLLCRLGPARCQYIARSRESLRRHWREVHEWSAGKKRGRPSQARAMALRAQLEDGCERVYCQRLFGSRHGSQYFEVRHTPDSGPQPVPTEGEAAWARVGEEMAKTWANVENRARTTIQDGEKDEAAPWLERTGWLPYLNKLDRPELLASIEEPNIDPEKDEEPVEAAIWSAMDGLARVSQASVIERTGIFVRMEAIRTEKHQTRYTPLQAYMDDKSIKERSRPWKQILMFFARTQREHRWKSPKYRFTQQQCEAWEALIEQAERDVSGAEMEVADEDQDEDGEEEQDEMMIDELDDEQDPSERDKEPEHAKLRPIEKACLDFCMALLKQTIRRKEYDCALVCALAVLGVKEDGWKDAELYPPILSSVIKTTRFMVVQHALELSEPFEEELFDDDSAYGGSDSGSSSPNRHQPKGCLEFVQQMMDRFMVRGSHSPMQWMLDLRTYGLKVHFNTSARGNVEWMGRDELLYKNVHFTMAQFRSMVHGMQAESKRLLLEELLFCNGQTADPVPQVPWEQLRDNPTDDRPGWNFLQDQRTRMPVDGERWLFERVGQDATMRERFIKPGTRSGIDRNEVERYMDRVVAFREKLLALMHMTAGQPARATEILSVRHSNTIKGGHRNIFIEDGMVVFVTRYHKGYAVSGDVKIIHRYLPREVGELLVWYLWLVLPFQQRLEAMVWEREAISSHLWPADPNGRKWTSERVRETLKRESRIGLQQELTIAAYREIAIGISRRFLRGSTAFAAEEGEDNEEWKEENMAAIIQDEQSGHTAHVAGMVYARGIMEQAGVTADRRQLFRNSSTDWHRFLGFQSAVDAVADSKKRKKAPFESEADEARIERLERLRKMDPAAQLKRMKGKKAKFRGVQKEAIEAIITGESPVVAVMPTGAGKSMLFMLPAWAEQGGTTVVVVPLVSLRGDMMRRCKELGISCAEWESRRPPDAAAIVFVTPESAVGEAFATFLNRLRATRQLDRIVIDECHIVLNRRYTFRKQMQQLGRLAAAETQMVLLTATLPPTEENELYRRMHYERGQVKMFRQPTTRTNVAYQTIKISRSAKKKDVESMVVKAVRQRMRKYRTGKLIVYGNSKPKVKALAEQLDCHAYHADAVGKASILADFMAGKQRVIVATSALGMGVDIPDVRCIIHIDWPFTMLDYAQESGRAGRDGLRSEAVLIVQDGKQRTDDNETEAERRLVREYVEGGESGAAGCRREVLDGYLDGRTDRAGCREEDNEERCDVCRGIDGQLEEVVEEETEEESETENNDRDEMDVVEAEREEMQRMFRQQEQARRGPWQTLTEHRQQEFADIEWVRRQLAWWANRCGICEGAGDPQSGHDIRQCWRAESEPAKKMVQGIDELVRFDMFSGCSPCGGVPQEICNSWEPNGKGKYQRVEGGTCQYTGVVSAGLTGIVFGYAEANAQWQTRLAELGVDDAEPGRMLIEYLGRKQQLDTVESNNLVKEFCWITRLLAE</sequence>
<dbReference type="PROSITE" id="PS51192">
    <property type="entry name" value="HELICASE_ATP_BIND_1"/>
    <property type="match status" value="1"/>
</dbReference>
<protein>
    <recommendedName>
        <fullName evidence="5">DNA 3'-5' helicase</fullName>
        <ecNumber evidence="5">5.6.2.4</ecNumber>
    </recommendedName>
</protein>
<dbReference type="Proteomes" id="UP000291422">
    <property type="component" value="Unassembled WGS sequence"/>
</dbReference>
<evidence type="ECO:0000256" key="3">
    <source>
        <dbReference type="ARBA" id="ARBA00022840"/>
    </source>
</evidence>
<feature type="domain" description="Helicase ATP-binding" evidence="7">
    <location>
        <begin position="955"/>
        <end position="1114"/>
    </location>
</feature>
<dbReference type="EMBL" id="PDXD01000124">
    <property type="protein sequence ID" value="RYN60383.1"/>
    <property type="molecule type" value="Genomic_DNA"/>
</dbReference>
<evidence type="ECO:0000259" key="8">
    <source>
        <dbReference type="PROSITE" id="PS51194"/>
    </source>
</evidence>
<dbReference type="Pfam" id="PF00270">
    <property type="entry name" value="DEAD"/>
    <property type="match status" value="1"/>
</dbReference>
<evidence type="ECO:0000256" key="4">
    <source>
        <dbReference type="ARBA" id="ARBA00034617"/>
    </source>
</evidence>
<feature type="region of interest" description="Disordered" evidence="6">
    <location>
        <begin position="353"/>
        <end position="375"/>
    </location>
</feature>
<dbReference type="GO" id="GO:0000724">
    <property type="term" value="P:double-strand break repair via homologous recombination"/>
    <property type="evidence" value="ECO:0007669"/>
    <property type="project" value="TreeGrafter"/>
</dbReference>
<dbReference type="VEuPathDB" id="FungiDB:CC77DRAFT_1068075"/>
<dbReference type="SMART" id="SM00490">
    <property type="entry name" value="HELICc"/>
    <property type="match status" value="1"/>
</dbReference>
<dbReference type="PANTHER" id="PTHR13710">
    <property type="entry name" value="DNA HELICASE RECQ FAMILY MEMBER"/>
    <property type="match status" value="1"/>
</dbReference>
<keyword evidence="3" id="KW-0067">ATP-binding</keyword>
<evidence type="ECO:0000313" key="10">
    <source>
        <dbReference type="Proteomes" id="UP000291422"/>
    </source>
</evidence>
<dbReference type="InterPro" id="IPR001650">
    <property type="entry name" value="Helicase_C-like"/>
</dbReference>
<dbReference type="GO" id="GO:0043138">
    <property type="term" value="F:3'-5' DNA helicase activity"/>
    <property type="evidence" value="ECO:0007669"/>
    <property type="project" value="UniProtKB-EC"/>
</dbReference>
<feature type="compositionally biased region" description="Acidic residues" evidence="6">
    <location>
        <begin position="359"/>
        <end position="375"/>
    </location>
</feature>
<evidence type="ECO:0000256" key="6">
    <source>
        <dbReference type="SAM" id="MobiDB-lite"/>
    </source>
</evidence>